<evidence type="ECO:0000313" key="2">
    <source>
        <dbReference type="Proteomes" id="UP001420932"/>
    </source>
</evidence>
<name>A0AAP0LF99_9MAGN</name>
<accession>A0AAP0LF99</accession>
<keyword evidence="2" id="KW-1185">Reference proteome</keyword>
<reference evidence="1 2" key="1">
    <citation type="submission" date="2024-01" db="EMBL/GenBank/DDBJ databases">
        <title>Genome assemblies of Stephania.</title>
        <authorList>
            <person name="Yang L."/>
        </authorList>
    </citation>
    <scope>NUCLEOTIDE SEQUENCE [LARGE SCALE GENOMIC DNA]</scope>
    <source>
        <strain evidence="1">YNDBR</strain>
        <tissue evidence="1">Leaf</tissue>
    </source>
</reference>
<protein>
    <submittedName>
        <fullName evidence="1">Uncharacterized protein</fullName>
    </submittedName>
</protein>
<dbReference type="EMBL" id="JBBNAF010000001">
    <property type="protein sequence ID" value="KAK9169966.1"/>
    <property type="molecule type" value="Genomic_DNA"/>
</dbReference>
<sequence>MPSISVFEFGCKSINTPSIAAYQQLFRLQAEDQRINKVTNKEHAHSVMKRRDKAKGFSKEAIFEYREVLVEARQHFPEEEVLKLSSVLHACDGQLPSKHVYYAEYRNSGCTCLSDSYYREEKKEKSCSILLVQKIDYSYKELEGRKKSWGAGETSVILTCRRIYRERIANAIPGGAYVDEKQRESGGTMQSILNPLSRRSDIEKISDHLGSDI</sequence>
<comment type="caution">
    <text evidence="1">The sequence shown here is derived from an EMBL/GenBank/DDBJ whole genome shotgun (WGS) entry which is preliminary data.</text>
</comment>
<organism evidence="1 2">
    <name type="scientific">Stephania yunnanensis</name>
    <dbReference type="NCBI Taxonomy" id="152371"/>
    <lineage>
        <taxon>Eukaryota</taxon>
        <taxon>Viridiplantae</taxon>
        <taxon>Streptophyta</taxon>
        <taxon>Embryophyta</taxon>
        <taxon>Tracheophyta</taxon>
        <taxon>Spermatophyta</taxon>
        <taxon>Magnoliopsida</taxon>
        <taxon>Ranunculales</taxon>
        <taxon>Menispermaceae</taxon>
        <taxon>Menispermoideae</taxon>
        <taxon>Cissampelideae</taxon>
        <taxon>Stephania</taxon>
    </lineage>
</organism>
<proteinExistence type="predicted"/>
<dbReference type="AlphaFoldDB" id="A0AAP0LF99"/>
<dbReference type="Proteomes" id="UP001420932">
    <property type="component" value="Unassembled WGS sequence"/>
</dbReference>
<evidence type="ECO:0000313" key="1">
    <source>
        <dbReference type="EMBL" id="KAK9169966.1"/>
    </source>
</evidence>
<gene>
    <name evidence="1" type="ORF">Syun_002106</name>
</gene>